<name>A0A1B1U4E2_9HELI</name>
<dbReference type="InterPro" id="IPR036709">
    <property type="entry name" value="Autotransporte_beta_dom_sf"/>
</dbReference>
<evidence type="ECO:0000313" key="4">
    <source>
        <dbReference type="EMBL" id="ANV97618.1"/>
    </source>
</evidence>
<feature type="compositionally biased region" description="Basic and acidic residues" evidence="1">
    <location>
        <begin position="1472"/>
        <end position="1483"/>
    </location>
</feature>
<reference evidence="5" key="1">
    <citation type="submission" date="2016-07" db="EMBL/GenBank/DDBJ databases">
        <authorList>
            <person name="Florea S."/>
            <person name="Webb J.S."/>
            <person name="Jaromczyk J."/>
            <person name="Schardl C.L."/>
        </authorList>
    </citation>
    <scope>NUCLEOTIDE SEQUENCE [LARGE SCALE GENOMIC DNA]</scope>
    <source>
        <strain evidence="5">MIT 01-6242</strain>
    </source>
</reference>
<accession>A0A1B1U4E2</accession>
<dbReference type="KEGG" id="het:BBW65_01820"/>
<feature type="chain" id="PRO_5008530209" description="Autotransporter domain-containing protein" evidence="2">
    <location>
        <begin position="24"/>
        <end position="1483"/>
    </location>
</feature>
<keyword evidence="2" id="KW-0732">Signal</keyword>
<evidence type="ECO:0000256" key="1">
    <source>
        <dbReference type="SAM" id="MobiDB-lite"/>
    </source>
</evidence>
<evidence type="ECO:0000256" key="2">
    <source>
        <dbReference type="SAM" id="SignalP"/>
    </source>
</evidence>
<feature type="signal peptide" evidence="2">
    <location>
        <begin position="1"/>
        <end position="23"/>
    </location>
</feature>
<sequence>MKSYKPLIATSLALALSASVASAATDCNGNTSAICYSFNNGQFFRPITQVQISAGASSPTFNQLQDSSGTALQDLTLQFQHSLTTSADFASSTFTLKGLNTQIKLTNKDKGLQLLKSDNTNGTLTIDFGKAPKGDFEQNLSRKAILNFEGVTNDTSNTALKGNIKVLANNYKNGGDSVEATFKGDMVGDINIEGQLVTDPEQVYTRIKTNFTFENGASLKGNLTTRIAQGGQNFIFKDGGNIEGNIESYGSFFINGVGWGDWDGSDTNVNITFKQHGNTTNVIKAKASANTKRIYAWAGIREHGKGRNNAHNRILFEGNGQIGESESNRMDITVASSGFSNTEAHNLIQFKGSATLYLDNLKTEDWVSGDRLNVISLDAKSNGTLKINTIESKGDHNAGRNYIGKGLLKFANGNNGEAKDLVLDIDETLLKSSEYNKISTYTKERRAKGELTVNQIRVTDNFKERGGTNGIFVQNLTVQSGILSRRSNGYYNDTYHRNIISTEMLNADRIYSQYKGENVVFVDSLTISNGIFSADDGINNIFISKASNTIGANGIAENGTTATPGNNIYSIVTYSGGNNIINLENNGTTLTLQKEVRQTWQGWQTTFNLNGDNNNIEVKGGSDASIGISNVGIDVGGGSTNARPGMTFNFNGNNGVLDVKNNSDESGKGNIVVGHDKGDKNAKLTFNFKGNNTTIKGNITTQGGGNINEKNTTTFNITNGNNVEVQGTIKNQKSNHTTDTRTPTDSAQTIFNFQSPTSGNGAITTLALKNNIENTSGNIEFNFNAGDSRVSVVSGETSKITTTAQGATTTFNLANGANATIEQAIETTAGSTNIAFNGNSTLTLKGQTNQITKLTANATESTLNLTNGTATITTTEIGNGSTLSFQSPNEKIKTDTLKLSTGAKSGKINLSSNAQTNLGTTHNFNLLEIGKTNQADPQSVGLSSSNLTFVVSVDTEATQEGSKIGGTSVGASGGTYGHAYSDRVVILSVGNNNQGNTALKEQIAVAIDPSQTSSIKYSSGGTETEHNIAVATIKNRDNSDNVNNALATFTSIETINGGEKIQVEFVKVATNANGKVNGATDKGKAQESGDYTTYFLGKAISLGVDNTTQQALTSALSINYDLYIANLNSLNKRMGELRDNPYTQGVWARVFGGLQESNFGLGARTSYVTAQGGYDYALETEGAKNYIGLAFSYMHSKGESNKATQASNAINVSGINTIYLSNIQSSGYEIALYNSYVSNVGLYNDTIAKLSYITSDFSLSNSSDHNNTANNLGFTLSNEVGYRFILGEQQDYFIDPQLELSLGYLNQSDFTTKMKTRSGKGNQLKALQESVFLTRTRLGASFGKKIVEQDKNISLYVGTFYEYDLVTGGSNKLTTSTTKAYNPEFASNGRVVLNVGSNLELNQSTRVYVDVEKSFGDKLRTQLQFNLGARYSFGEKTSIENIKAQTTAPLRVGNTPTEETEKDQIVPTISNKAKDTRAKAANQ</sequence>
<dbReference type="SMART" id="SM00869">
    <property type="entry name" value="Autotransporter"/>
    <property type="match status" value="1"/>
</dbReference>
<evidence type="ECO:0000259" key="3">
    <source>
        <dbReference type="PROSITE" id="PS51208"/>
    </source>
</evidence>
<dbReference type="NCBIfam" id="TIGR01414">
    <property type="entry name" value="autotrans_barl"/>
    <property type="match status" value="1"/>
</dbReference>
<protein>
    <recommendedName>
        <fullName evidence="3">Autotransporter domain-containing protein</fullName>
    </recommendedName>
</protein>
<organism evidence="4 5">
    <name type="scientific">Helicobacter enhydrae</name>
    <dbReference type="NCBI Taxonomy" id="222136"/>
    <lineage>
        <taxon>Bacteria</taxon>
        <taxon>Pseudomonadati</taxon>
        <taxon>Campylobacterota</taxon>
        <taxon>Epsilonproteobacteria</taxon>
        <taxon>Campylobacterales</taxon>
        <taxon>Helicobacteraceae</taxon>
        <taxon>Helicobacter</taxon>
    </lineage>
</organism>
<dbReference type="STRING" id="222136.BBW65_01820"/>
<dbReference type="InterPro" id="IPR006315">
    <property type="entry name" value="OM_autotransptr_brl_dom"/>
</dbReference>
<evidence type="ECO:0000313" key="5">
    <source>
        <dbReference type="Proteomes" id="UP000092884"/>
    </source>
</evidence>
<dbReference type="EMBL" id="CP016503">
    <property type="protein sequence ID" value="ANV97618.1"/>
    <property type="molecule type" value="Genomic_DNA"/>
</dbReference>
<dbReference type="Gene3D" id="2.40.128.130">
    <property type="entry name" value="Autotransporter beta-domain"/>
    <property type="match status" value="1"/>
</dbReference>
<dbReference type="PROSITE" id="PS51208">
    <property type="entry name" value="AUTOTRANSPORTER"/>
    <property type="match status" value="1"/>
</dbReference>
<gene>
    <name evidence="4" type="ORF">BBW65_01820</name>
</gene>
<feature type="region of interest" description="Disordered" evidence="1">
    <location>
        <begin position="1450"/>
        <end position="1483"/>
    </location>
</feature>
<dbReference type="SUPFAM" id="SSF103515">
    <property type="entry name" value="Autotransporter"/>
    <property type="match status" value="1"/>
</dbReference>
<feature type="domain" description="Autotransporter" evidence="3">
    <location>
        <begin position="1139"/>
        <end position="1433"/>
    </location>
</feature>
<dbReference type="InterPro" id="IPR005546">
    <property type="entry name" value="Autotransporte_beta"/>
</dbReference>
<dbReference type="GO" id="GO:0019867">
    <property type="term" value="C:outer membrane"/>
    <property type="evidence" value="ECO:0007669"/>
    <property type="project" value="InterPro"/>
</dbReference>
<keyword evidence="5" id="KW-1185">Reference proteome</keyword>
<dbReference type="Proteomes" id="UP000092884">
    <property type="component" value="Chromosome"/>
</dbReference>
<proteinExistence type="predicted"/>